<dbReference type="SUPFAM" id="SSF51197">
    <property type="entry name" value="Clavaminate synthase-like"/>
    <property type="match status" value="1"/>
</dbReference>
<keyword evidence="2" id="KW-0732">Signal</keyword>
<feature type="signal peptide" evidence="2">
    <location>
        <begin position="1"/>
        <end position="28"/>
    </location>
</feature>
<dbReference type="PANTHER" id="PTHR20883:SF46">
    <property type="entry name" value="PHYTANOYL-COA HYDROXYLASE"/>
    <property type="match status" value="1"/>
</dbReference>
<feature type="chain" id="PRO_5030665798" description="Phytanoyl-CoA dioxygenase" evidence="2">
    <location>
        <begin position="29"/>
        <end position="369"/>
    </location>
</feature>
<evidence type="ECO:0000313" key="3">
    <source>
        <dbReference type="EMBL" id="CAE0457574.1"/>
    </source>
</evidence>
<gene>
    <name evidence="3" type="ORF">CDEB00056_LOCUS2415</name>
</gene>
<evidence type="ECO:0000256" key="1">
    <source>
        <dbReference type="ARBA" id="ARBA00001962"/>
    </source>
</evidence>
<evidence type="ECO:0000256" key="2">
    <source>
        <dbReference type="SAM" id="SignalP"/>
    </source>
</evidence>
<accession>A0A7S3PW71</accession>
<evidence type="ECO:0008006" key="4">
    <source>
        <dbReference type="Google" id="ProtNLM"/>
    </source>
</evidence>
<dbReference type="Pfam" id="PF05721">
    <property type="entry name" value="PhyH"/>
    <property type="match status" value="1"/>
</dbReference>
<organism evidence="3">
    <name type="scientific">Chaetoceros debilis</name>
    <dbReference type="NCBI Taxonomy" id="122233"/>
    <lineage>
        <taxon>Eukaryota</taxon>
        <taxon>Sar</taxon>
        <taxon>Stramenopiles</taxon>
        <taxon>Ochrophyta</taxon>
        <taxon>Bacillariophyta</taxon>
        <taxon>Coscinodiscophyceae</taxon>
        <taxon>Chaetocerotophycidae</taxon>
        <taxon>Chaetocerotales</taxon>
        <taxon>Chaetocerotaceae</taxon>
        <taxon>Chaetoceros</taxon>
    </lineage>
</organism>
<dbReference type="EMBL" id="HBIO01003517">
    <property type="protein sequence ID" value="CAE0457574.1"/>
    <property type="molecule type" value="Transcribed_RNA"/>
</dbReference>
<dbReference type="InterPro" id="IPR008775">
    <property type="entry name" value="Phytyl_CoA_dOase-like"/>
</dbReference>
<reference evidence="3" key="1">
    <citation type="submission" date="2021-01" db="EMBL/GenBank/DDBJ databases">
        <authorList>
            <person name="Corre E."/>
            <person name="Pelletier E."/>
            <person name="Niang G."/>
            <person name="Scheremetjew M."/>
            <person name="Finn R."/>
            <person name="Kale V."/>
            <person name="Holt S."/>
            <person name="Cochrane G."/>
            <person name="Meng A."/>
            <person name="Brown T."/>
            <person name="Cohen L."/>
        </authorList>
    </citation>
    <scope>NUCLEOTIDE SEQUENCE</scope>
    <source>
        <strain evidence="3">MM31A-1</strain>
    </source>
</reference>
<sequence>MTAANHSSLLFTFIGFLPLLALVSGVSGNSGGPAPYNVTPEQIATYKLDGVIVIRGLLEGRELKGAIKAANRIQRRKGLGQRISYKKNPIYRNLEFQTWRKDRALEKVAFDSAAPTICAKLMGLDGIDSTASTNIDDKNNLGGSRSEDTGVFRPLRLLKDAVLGYSAGDKGCGWHVDDKIFWPCEDRNIGKRDAGANVWITLSTVTTAEGGGLAVAPGSHRLNFAKKARKAISSSVSKTCILEKLAPDCHEQMEKIKAVYDLQPGDAIIHDRYIFHRSEAFLDPIRGKKAGTKQRISLRYVPADATFFNNQLTEARLVEEKGMATGDYVSKGAEYFPQTWPDRLPEERDMKVHSEENLFKVLSQKLTKK</sequence>
<protein>
    <recommendedName>
        <fullName evidence="4">Phytanoyl-CoA dioxygenase</fullName>
    </recommendedName>
</protein>
<proteinExistence type="predicted"/>
<dbReference type="Gene3D" id="2.60.120.620">
    <property type="entry name" value="q2cbj1_9rhob like domain"/>
    <property type="match status" value="2"/>
</dbReference>
<dbReference type="AlphaFoldDB" id="A0A7S3PW71"/>
<name>A0A7S3PW71_9STRA</name>
<dbReference type="PANTHER" id="PTHR20883">
    <property type="entry name" value="PHYTANOYL-COA DIOXYGENASE DOMAIN CONTAINING 1"/>
    <property type="match status" value="1"/>
</dbReference>
<comment type="cofactor">
    <cofactor evidence="1">
        <name>Fe cation</name>
        <dbReference type="ChEBI" id="CHEBI:24875"/>
    </cofactor>
</comment>